<comment type="caution">
    <text evidence="2">The sequence shown here is derived from an EMBL/GenBank/DDBJ whole genome shotgun (WGS) entry which is preliminary data.</text>
</comment>
<evidence type="ECO:0000313" key="3">
    <source>
        <dbReference type="Proteomes" id="UP001190700"/>
    </source>
</evidence>
<name>A0AAE0L4M1_9CHLO</name>
<evidence type="ECO:0000256" key="1">
    <source>
        <dbReference type="SAM" id="MobiDB-lite"/>
    </source>
</evidence>
<protein>
    <submittedName>
        <fullName evidence="2">Uncharacterized protein</fullName>
    </submittedName>
</protein>
<sequence length="223" mass="23693">MLRGSNPALVTLLLPKHSGQVSERGCPVNKSRVSAARVQKRQKIKAEKSNSVDLSDRTKAADGTPRRAVLLAGAAALMLQSSPEASARTVTLQLSDIHEQACANPVAPGVPGSSTYKAKCFEVVGTVTNKSKKTVSNADVYGLIKDAANEPVLRSGRVGTIQEVPPGESTFKLEITVAASQPLPLTFKNFKAQGFEGVVNRSGNPYDMDYFTDTFPGGTKSNF</sequence>
<feature type="compositionally biased region" description="Basic and acidic residues" evidence="1">
    <location>
        <begin position="44"/>
        <end position="60"/>
    </location>
</feature>
<feature type="region of interest" description="Disordered" evidence="1">
    <location>
        <begin position="37"/>
        <end position="62"/>
    </location>
</feature>
<reference evidence="2 3" key="1">
    <citation type="journal article" date="2015" name="Genome Biol. Evol.">
        <title>Comparative Genomics of a Bacterivorous Green Alga Reveals Evolutionary Causalities and Consequences of Phago-Mixotrophic Mode of Nutrition.</title>
        <authorList>
            <person name="Burns J.A."/>
            <person name="Paasch A."/>
            <person name="Narechania A."/>
            <person name="Kim E."/>
        </authorList>
    </citation>
    <scope>NUCLEOTIDE SEQUENCE [LARGE SCALE GENOMIC DNA]</scope>
    <source>
        <strain evidence="2 3">PLY_AMNH</strain>
    </source>
</reference>
<dbReference type="Proteomes" id="UP001190700">
    <property type="component" value="Unassembled WGS sequence"/>
</dbReference>
<accession>A0AAE0L4M1</accession>
<proteinExistence type="predicted"/>
<gene>
    <name evidence="2" type="ORF">CYMTET_20109</name>
</gene>
<keyword evidence="3" id="KW-1185">Reference proteome</keyword>
<organism evidence="2 3">
    <name type="scientific">Cymbomonas tetramitiformis</name>
    <dbReference type="NCBI Taxonomy" id="36881"/>
    <lineage>
        <taxon>Eukaryota</taxon>
        <taxon>Viridiplantae</taxon>
        <taxon>Chlorophyta</taxon>
        <taxon>Pyramimonadophyceae</taxon>
        <taxon>Pyramimonadales</taxon>
        <taxon>Pyramimonadaceae</taxon>
        <taxon>Cymbomonas</taxon>
    </lineage>
</organism>
<dbReference type="AlphaFoldDB" id="A0AAE0L4M1"/>
<evidence type="ECO:0000313" key="2">
    <source>
        <dbReference type="EMBL" id="KAK3271550.1"/>
    </source>
</evidence>
<dbReference type="EMBL" id="LGRX02009614">
    <property type="protein sequence ID" value="KAK3271550.1"/>
    <property type="molecule type" value="Genomic_DNA"/>
</dbReference>